<dbReference type="Proteomes" id="UP000321419">
    <property type="component" value="Unassembled WGS sequence"/>
</dbReference>
<sequence>MKVNGKQIFDDSNLICSDLETDTWIDPTDDVAGFSDNEFYWRSFLNSLVFVDPIRHHSRNSNNEQSYYFDGAKIIEELDKLRLDRATPSNWAGYKKQIKQWLTDILSEQVTNIEVVDKDLNLEFASGLSFSLDQLGTGVSQIVMLLSHLWINKEVNLNVFLEEPEANLHPEAVVKLISIFEKELINHRFFITTHSPSLIDCLNENWAVYRTLKSPNGASSITPNDNVIKYYETLDSLGVKASQILQANTVLWVEGPSDRIYLKKWIDIYSDGELKEGKDYSFLYFGGTNLASFTVLDDIGENLINIFSTSRKACLIADSDCSSQADRDDEGFKAYLSSMLDRLRTANADNAGLDSTLDDYVKVWITEGREIENYICKDLFFDILTSQGFKRESIGQGNNHKKLSLKSTQASDFIFEKFDSFDKAISDCYQFDDATQLDTPSLSNIALSYASKKVPIAKAVVDKLDKTHCSILDLENKLKDLVDFIRK</sequence>
<dbReference type="InterPro" id="IPR027417">
    <property type="entry name" value="P-loop_NTPase"/>
</dbReference>
<dbReference type="OrthoDB" id="3322489at2"/>
<dbReference type="Gene3D" id="3.40.50.300">
    <property type="entry name" value="P-loop containing nucleotide triphosphate hydrolases"/>
    <property type="match status" value="1"/>
</dbReference>
<dbReference type="SUPFAM" id="SSF52540">
    <property type="entry name" value="P-loop containing nucleoside triphosphate hydrolases"/>
    <property type="match status" value="1"/>
</dbReference>
<protein>
    <recommendedName>
        <fullName evidence="1">Endonuclease GajA/Old nuclease/RecF-like AAA domain-containing protein</fullName>
    </recommendedName>
</protein>
<dbReference type="EMBL" id="BJUM01000011">
    <property type="protein sequence ID" value="GEK54606.1"/>
    <property type="molecule type" value="Genomic_DNA"/>
</dbReference>
<dbReference type="InterPro" id="IPR051396">
    <property type="entry name" value="Bact_Antivir_Def_Nuclease"/>
</dbReference>
<evidence type="ECO:0000313" key="2">
    <source>
        <dbReference type="EMBL" id="GEK54606.1"/>
    </source>
</evidence>
<dbReference type="Pfam" id="PF13175">
    <property type="entry name" value="AAA_15"/>
    <property type="match status" value="1"/>
</dbReference>
<proteinExistence type="predicted"/>
<evidence type="ECO:0000313" key="3">
    <source>
        <dbReference type="Proteomes" id="UP000321419"/>
    </source>
</evidence>
<dbReference type="PANTHER" id="PTHR43581:SF4">
    <property type="entry name" value="ATP_GTP PHOSPHATASE"/>
    <property type="match status" value="1"/>
</dbReference>
<organism evidence="2 3">
    <name type="scientific">Pseudoalteromonas espejiana</name>
    <dbReference type="NCBI Taxonomy" id="28107"/>
    <lineage>
        <taxon>Bacteria</taxon>
        <taxon>Pseudomonadati</taxon>
        <taxon>Pseudomonadota</taxon>
        <taxon>Gammaproteobacteria</taxon>
        <taxon>Alteromonadales</taxon>
        <taxon>Pseudoalteromonadaceae</taxon>
        <taxon>Pseudoalteromonas</taxon>
    </lineage>
</organism>
<keyword evidence="3" id="KW-1185">Reference proteome</keyword>
<evidence type="ECO:0000259" key="1">
    <source>
        <dbReference type="Pfam" id="PF13175"/>
    </source>
</evidence>
<feature type="domain" description="Endonuclease GajA/Old nuclease/RecF-like AAA" evidence="1">
    <location>
        <begin position="94"/>
        <end position="199"/>
    </location>
</feature>
<comment type="caution">
    <text evidence="2">The sequence shown here is derived from an EMBL/GenBank/DDBJ whole genome shotgun (WGS) entry which is preliminary data.</text>
</comment>
<gene>
    <name evidence="2" type="ORF">PES01_14510</name>
</gene>
<name>A0A510XU96_9GAMM</name>
<dbReference type="AlphaFoldDB" id="A0A510XU96"/>
<dbReference type="InterPro" id="IPR041685">
    <property type="entry name" value="AAA_GajA/Old/RecF-like"/>
</dbReference>
<dbReference type="PANTHER" id="PTHR43581">
    <property type="entry name" value="ATP/GTP PHOSPHATASE"/>
    <property type="match status" value="1"/>
</dbReference>
<dbReference type="RefSeq" id="WP_089347698.1">
    <property type="nucleotide sequence ID" value="NZ_BJUM01000011.1"/>
</dbReference>
<reference evidence="2 3" key="1">
    <citation type="submission" date="2019-07" db="EMBL/GenBank/DDBJ databases">
        <title>Whole genome shotgun sequence of Pseudoalteromonas espejiana NBRC 102222.</title>
        <authorList>
            <person name="Hosoyama A."/>
            <person name="Uohara A."/>
            <person name="Ohji S."/>
            <person name="Ichikawa N."/>
        </authorList>
    </citation>
    <scope>NUCLEOTIDE SEQUENCE [LARGE SCALE GENOMIC DNA]</scope>
    <source>
        <strain evidence="2 3">NBRC 102222</strain>
    </source>
</reference>
<accession>A0A510XU96</accession>